<feature type="transmembrane region" description="Helical" evidence="7">
    <location>
        <begin position="476"/>
        <end position="496"/>
    </location>
</feature>
<keyword evidence="4" id="KW-0521">NADP</keyword>
<dbReference type="GO" id="GO:0004497">
    <property type="term" value="F:monooxygenase activity"/>
    <property type="evidence" value="ECO:0007669"/>
    <property type="project" value="UniProtKB-KW"/>
</dbReference>
<dbReference type="AlphaFoldDB" id="A0ABD3R0U0"/>
<feature type="domain" description="FAD-binding" evidence="8">
    <location>
        <begin position="150"/>
        <end position="384"/>
    </location>
</feature>
<dbReference type="Gene3D" id="3.50.50.60">
    <property type="entry name" value="FAD/NAD(P)-binding domain"/>
    <property type="match status" value="1"/>
</dbReference>
<gene>
    <name evidence="9" type="ORF">HJC23_009108</name>
</gene>
<dbReference type="Proteomes" id="UP001516023">
    <property type="component" value="Unassembled WGS sequence"/>
</dbReference>
<keyword evidence="10" id="KW-1185">Reference proteome</keyword>
<evidence type="ECO:0000256" key="7">
    <source>
        <dbReference type="SAM" id="Phobius"/>
    </source>
</evidence>
<reference evidence="9 10" key="1">
    <citation type="journal article" date="2020" name="G3 (Bethesda)">
        <title>Improved Reference Genome for Cyclotella cryptica CCMP332, a Model for Cell Wall Morphogenesis, Salinity Adaptation, and Lipid Production in Diatoms (Bacillariophyta).</title>
        <authorList>
            <person name="Roberts W.R."/>
            <person name="Downey K.M."/>
            <person name="Ruck E.C."/>
            <person name="Traller J.C."/>
            <person name="Alverson A.J."/>
        </authorList>
    </citation>
    <scope>NUCLEOTIDE SEQUENCE [LARGE SCALE GENOMIC DNA]</scope>
    <source>
        <strain evidence="9 10">CCMP332</strain>
    </source>
</reference>
<evidence type="ECO:0000256" key="1">
    <source>
        <dbReference type="ARBA" id="ARBA00001974"/>
    </source>
</evidence>
<dbReference type="PANTHER" id="PTHR46028">
    <property type="entry name" value="KYNURENINE 3-MONOOXYGENASE"/>
    <property type="match status" value="1"/>
</dbReference>
<dbReference type="Pfam" id="PF01494">
    <property type="entry name" value="FAD_binding_3"/>
    <property type="match status" value="1"/>
</dbReference>
<protein>
    <recommendedName>
        <fullName evidence="8">FAD-binding domain-containing protein</fullName>
    </recommendedName>
</protein>
<organism evidence="9 10">
    <name type="scientific">Cyclotella cryptica</name>
    <dbReference type="NCBI Taxonomy" id="29204"/>
    <lineage>
        <taxon>Eukaryota</taxon>
        <taxon>Sar</taxon>
        <taxon>Stramenopiles</taxon>
        <taxon>Ochrophyta</taxon>
        <taxon>Bacillariophyta</taxon>
        <taxon>Coscinodiscophyceae</taxon>
        <taxon>Thalassiosirophycidae</taxon>
        <taxon>Stephanodiscales</taxon>
        <taxon>Stephanodiscaceae</taxon>
        <taxon>Cyclotella</taxon>
    </lineage>
</organism>
<dbReference type="EMBL" id="JABMIG020000003">
    <property type="protein sequence ID" value="KAL3805401.1"/>
    <property type="molecule type" value="Genomic_DNA"/>
</dbReference>
<sequence>MCRPPAASTTRVIIAGAGPGGLLLQALLHARNASPDSATKYDITLIESRSDLGKLREEELQAHRSWMIGLSSHGLEAVRSVPGLFEKYLSDVGILLTEAYIYLGSKKIGGGSTTNGQEGFIVDRNFIVAALSRYAYENMSDSPYYRSKYDTELLYVDHQNHRILTRSKGTNEEEYLSYDLLVGADGVRSTVREAMVKRHFDFELKVCDIFQNFKAVHIKRPESVSPSSISILPASLPHFNGICLPETGDLINLSFGFSRNNIDKVADEIKSDDPKVVAKYFKENFKAFPLTEEGYADLADQWVKQRWNRTGMVHCNKYHSSECRIILLGDAAHATSPSIGMGMNTALRDAQKFNELLDRFNDDLEKVLPQYSIDRVPEGNALTDVALNLYCFDTGVGMRTMLRGLIQSGLHYLFPSLVDDGPNGILARSKFTLAEVYQAGNEQGILTKHREVNDRIRRQVFERETAMIVPKPRTGYSSLSVVAGMVACGMAGAFMFQ</sequence>
<dbReference type="PRINTS" id="PR00420">
    <property type="entry name" value="RNGMNOXGNASE"/>
</dbReference>
<evidence type="ECO:0000256" key="4">
    <source>
        <dbReference type="ARBA" id="ARBA00022857"/>
    </source>
</evidence>
<evidence type="ECO:0000313" key="10">
    <source>
        <dbReference type="Proteomes" id="UP001516023"/>
    </source>
</evidence>
<evidence type="ECO:0000313" key="9">
    <source>
        <dbReference type="EMBL" id="KAL3805401.1"/>
    </source>
</evidence>
<accession>A0ABD3R0U0</accession>
<evidence type="ECO:0000256" key="6">
    <source>
        <dbReference type="ARBA" id="ARBA00023033"/>
    </source>
</evidence>
<evidence type="ECO:0000256" key="5">
    <source>
        <dbReference type="ARBA" id="ARBA00023002"/>
    </source>
</evidence>
<keyword evidence="7" id="KW-1133">Transmembrane helix</keyword>
<keyword evidence="5" id="KW-0560">Oxidoreductase</keyword>
<evidence type="ECO:0000256" key="2">
    <source>
        <dbReference type="ARBA" id="ARBA00022630"/>
    </source>
</evidence>
<evidence type="ECO:0000259" key="8">
    <source>
        <dbReference type="Pfam" id="PF01494"/>
    </source>
</evidence>
<proteinExistence type="predicted"/>
<keyword evidence="7" id="KW-0812">Transmembrane</keyword>
<keyword evidence="2" id="KW-0285">Flavoprotein</keyword>
<keyword evidence="3" id="KW-0274">FAD</keyword>
<name>A0ABD3R0U0_9STRA</name>
<comment type="cofactor">
    <cofactor evidence="1">
        <name>FAD</name>
        <dbReference type="ChEBI" id="CHEBI:57692"/>
    </cofactor>
</comment>
<dbReference type="InterPro" id="IPR002938">
    <property type="entry name" value="FAD-bd"/>
</dbReference>
<dbReference type="SUPFAM" id="SSF51905">
    <property type="entry name" value="FAD/NAD(P)-binding domain"/>
    <property type="match status" value="1"/>
</dbReference>
<keyword evidence="7" id="KW-0472">Membrane</keyword>
<comment type="caution">
    <text evidence="9">The sequence shown here is derived from an EMBL/GenBank/DDBJ whole genome shotgun (WGS) entry which is preliminary data.</text>
</comment>
<dbReference type="InterPro" id="IPR036188">
    <property type="entry name" value="FAD/NAD-bd_sf"/>
</dbReference>
<dbReference type="PANTHER" id="PTHR46028:SF2">
    <property type="entry name" value="KYNURENINE 3-MONOOXYGENASE"/>
    <property type="match status" value="1"/>
</dbReference>
<keyword evidence="6" id="KW-0503">Monooxygenase</keyword>
<evidence type="ECO:0000256" key="3">
    <source>
        <dbReference type="ARBA" id="ARBA00022827"/>
    </source>
</evidence>